<dbReference type="InterPro" id="IPR050839">
    <property type="entry name" value="Rho-assoc_Ser/Thr_Kinase"/>
</dbReference>
<dbReference type="InterPro" id="IPR000961">
    <property type="entry name" value="AGC-kinase_C"/>
</dbReference>
<feature type="compositionally biased region" description="Gly residues" evidence="12">
    <location>
        <begin position="1170"/>
        <end position="1179"/>
    </location>
</feature>
<evidence type="ECO:0000259" key="14">
    <source>
        <dbReference type="PROSITE" id="PS51285"/>
    </source>
</evidence>
<sequence length="1221" mass="135634">MATAALENRLNTFYSALMDKPTSATSSTMVSLETLLDMGLALYEDCQNANLSHNANVPDFIRRFSTALLDIKESRVNKHDFTHIKPLTKGQFGTVSIVRSKINNQVYAMKVLEKKHLLRQRDQSFFMEERDVLIQGNGCEFFPSIHAAFQDERHLYLVMEYVPGGDLFSLLDRSQNAVLSEADARFYIAEIILAINHLHKMGYAHRDIKPQNILIDAKGHIRLADFGSCIRLNKQGMITSQVPVGTCDYISPEVLKAREGNFGYTQACDWWSLGIVIYEMLYGDPPFYSESIPETYAKIMTYQISLEFDDEINAVSVHAKDLIQRLLCEQDQRLGRDGVADIMAHPFFEGLDWATMRQVTPPFLPDIKAPDDTSYFSPNDEDSDDNTLGFHTLSRNTFREFRGEQLPFIGYTYSAAVVPAGSTWSLDWVSAGPSFCASTPLSHPCSPHRRRPSEADLQRAPTVGRDDTEHAKTLEDLRKTLEGQMQEQAQRHQQEKARLEATVAELEQKVQTLQIPVVPSTQEVSPDTHGKQSLSPKLNPKPSSTQNARQPAQELTTLLSKHSADQFKDLVDSLEAKIMALEGQRKTEHHEAKTQLEAIASHLQEDRVRDSTMTQWLEDLRAHSQMLEGDLSAIKQGLSTVASVKSLLEVQRREESLAVVRSDQEEREIAQLKDRLDEELTGRQELEQRITELLSWIQREAGTRTFMETMLSSAQMARQEAEDRTESMKQLVHDQQQLIDTLRNRLTGLEKEVEVQKSLNTELRLNQEQHIREMETTLQRERGQWEAWANHLEAEIGYLRKELVFKEQKLQEIVSKLLAVETSKALTDPNKKNGSGEGEEERPVARLAGRRSKIKIENLQKQLVMLERRLSEKEMENLQLKQMSPSASLASLPSAASPSGSASHLPGRPRPISTAGGLGLPDPNPFPPTPLTSMDSIQRPRTPLSTDGGGTPGNRSPSPALSPTRTKVVSPGGGMSPLHSKALTAGGHSPALSRPRSHTTLPANDNMYRVEQTLGAQHHLQQQQRYHAPAKLVEPGSPQRHRPLPTHNKPSRTFHVHGREPIGADKSTSVVPYRGANQPKTYGVTTGAPGGRFRALTQGPELQVATRETSHPPTEAGMMVTQNSRKPAKPRPVSFHAPLLQTKGLLKHPTLGSTGTPPRSADDPVLGTAGANGNGGGSGKPNTLVATSGGTGSSLQRFLRFGTGLGKSTLMAGKNRGDSYR</sequence>
<feature type="region of interest" description="Disordered" evidence="12">
    <location>
        <begin position="1146"/>
        <end position="1192"/>
    </location>
</feature>
<feature type="coiled-coil region" evidence="11">
    <location>
        <begin position="732"/>
        <end position="759"/>
    </location>
</feature>
<organism evidence="15 16">
    <name type="scientific">Dispira parvispora</name>
    <dbReference type="NCBI Taxonomy" id="1520584"/>
    <lineage>
        <taxon>Eukaryota</taxon>
        <taxon>Fungi</taxon>
        <taxon>Fungi incertae sedis</taxon>
        <taxon>Zoopagomycota</taxon>
        <taxon>Kickxellomycotina</taxon>
        <taxon>Dimargaritomycetes</taxon>
        <taxon>Dimargaritales</taxon>
        <taxon>Dimargaritaceae</taxon>
        <taxon>Dispira</taxon>
    </lineage>
</organism>
<feature type="region of interest" description="Disordered" evidence="12">
    <location>
        <begin position="1033"/>
        <end position="1089"/>
    </location>
</feature>
<evidence type="ECO:0000256" key="2">
    <source>
        <dbReference type="ARBA" id="ARBA00022527"/>
    </source>
</evidence>
<dbReference type="EC" id="2.7.11.1" evidence="1"/>
<feature type="compositionally biased region" description="Low complexity" evidence="12">
    <location>
        <begin position="533"/>
        <end position="544"/>
    </location>
</feature>
<dbReference type="Gene3D" id="3.30.200.20">
    <property type="entry name" value="Phosphorylase Kinase, domain 1"/>
    <property type="match status" value="1"/>
</dbReference>
<keyword evidence="3" id="KW-0597">Phosphoprotein</keyword>
<evidence type="ECO:0000256" key="3">
    <source>
        <dbReference type="ARBA" id="ARBA00022553"/>
    </source>
</evidence>
<dbReference type="SUPFAM" id="SSF56112">
    <property type="entry name" value="Protein kinase-like (PK-like)"/>
    <property type="match status" value="1"/>
</dbReference>
<dbReference type="Pfam" id="PF00069">
    <property type="entry name" value="Pkinase"/>
    <property type="match status" value="1"/>
</dbReference>
<feature type="domain" description="AGC-kinase C-terminal" evidence="14">
    <location>
        <begin position="349"/>
        <end position="423"/>
    </location>
</feature>
<feature type="region of interest" description="Disordered" evidence="12">
    <location>
        <begin position="882"/>
        <end position="1003"/>
    </location>
</feature>
<dbReference type="Proteomes" id="UP001150925">
    <property type="component" value="Unassembled WGS sequence"/>
</dbReference>
<evidence type="ECO:0000256" key="1">
    <source>
        <dbReference type="ARBA" id="ARBA00012513"/>
    </source>
</evidence>
<proteinExistence type="inferred from homology"/>
<feature type="compositionally biased region" description="Low complexity" evidence="12">
    <location>
        <begin position="884"/>
        <end position="906"/>
    </location>
</feature>
<evidence type="ECO:0000259" key="13">
    <source>
        <dbReference type="PROSITE" id="PS50011"/>
    </source>
</evidence>
<evidence type="ECO:0000256" key="10">
    <source>
        <dbReference type="ARBA" id="ARBA00048679"/>
    </source>
</evidence>
<dbReference type="SMART" id="SM00220">
    <property type="entry name" value="S_TKc"/>
    <property type="match status" value="1"/>
</dbReference>
<comment type="similarity">
    <text evidence="8">Belongs to the protein kinase superfamily. STE Ser/Thr protein kinase family. COT1 subfamily.</text>
</comment>
<dbReference type="GO" id="GO:0005856">
    <property type="term" value="C:cytoskeleton"/>
    <property type="evidence" value="ECO:0007669"/>
    <property type="project" value="TreeGrafter"/>
</dbReference>
<feature type="region of interest" description="Disordered" evidence="12">
    <location>
        <begin position="826"/>
        <end position="846"/>
    </location>
</feature>
<evidence type="ECO:0000256" key="6">
    <source>
        <dbReference type="ARBA" id="ARBA00022777"/>
    </source>
</evidence>
<evidence type="ECO:0000256" key="5">
    <source>
        <dbReference type="ARBA" id="ARBA00022741"/>
    </source>
</evidence>
<dbReference type="Gene3D" id="1.10.510.10">
    <property type="entry name" value="Transferase(Phosphotransferase) domain 1"/>
    <property type="match status" value="1"/>
</dbReference>
<dbReference type="InterPro" id="IPR000719">
    <property type="entry name" value="Prot_kinase_dom"/>
</dbReference>
<evidence type="ECO:0000256" key="4">
    <source>
        <dbReference type="ARBA" id="ARBA00022679"/>
    </source>
</evidence>
<feature type="compositionally biased region" description="Polar residues" evidence="12">
    <location>
        <begin position="953"/>
        <end position="967"/>
    </location>
</feature>
<dbReference type="FunFam" id="1.10.510.10:FF:000751">
    <property type="entry name" value="Non-specific serine/threonine protein kinase"/>
    <property type="match status" value="1"/>
</dbReference>
<evidence type="ECO:0000256" key="8">
    <source>
        <dbReference type="ARBA" id="ARBA00038271"/>
    </source>
</evidence>
<dbReference type="InterPro" id="IPR008271">
    <property type="entry name" value="Ser/Thr_kinase_AS"/>
</dbReference>
<dbReference type="GO" id="GO:0005737">
    <property type="term" value="C:cytoplasm"/>
    <property type="evidence" value="ECO:0007669"/>
    <property type="project" value="TreeGrafter"/>
</dbReference>
<dbReference type="PROSITE" id="PS51285">
    <property type="entry name" value="AGC_KINASE_CTER"/>
    <property type="match status" value="1"/>
</dbReference>
<evidence type="ECO:0000313" key="16">
    <source>
        <dbReference type="Proteomes" id="UP001150925"/>
    </source>
</evidence>
<dbReference type="AlphaFoldDB" id="A0A9W8AUI0"/>
<keyword evidence="11" id="KW-0175">Coiled coil</keyword>
<evidence type="ECO:0000256" key="7">
    <source>
        <dbReference type="ARBA" id="ARBA00022840"/>
    </source>
</evidence>
<evidence type="ECO:0000256" key="12">
    <source>
        <dbReference type="SAM" id="MobiDB-lite"/>
    </source>
</evidence>
<evidence type="ECO:0000256" key="9">
    <source>
        <dbReference type="ARBA" id="ARBA00047899"/>
    </source>
</evidence>
<feature type="region of interest" description="Disordered" evidence="12">
    <location>
        <begin position="517"/>
        <end position="554"/>
    </location>
</feature>
<feature type="coiled-coil region" evidence="11">
    <location>
        <begin position="662"/>
        <end position="689"/>
    </location>
</feature>
<keyword evidence="16" id="KW-1185">Reference proteome</keyword>
<keyword evidence="6" id="KW-0418">Kinase</keyword>
<accession>A0A9W8AUI0</accession>
<comment type="catalytic activity">
    <reaction evidence="9">
        <text>L-threonyl-[protein] + ATP = O-phospho-L-threonyl-[protein] + ADP + H(+)</text>
        <dbReference type="Rhea" id="RHEA:46608"/>
        <dbReference type="Rhea" id="RHEA-COMP:11060"/>
        <dbReference type="Rhea" id="RHEA-COMP:11605"/>
        <dbReference type="ChEBI" id="CHEBI:15378"/>
        <dbReference type="ChEBI" id="CHEBI:30013"/>
        <dbReference type="ChEBI" id="CHEBI:30616"/>
        <dbReference type="ChEBI" id="CHEBI:61977"/>
        <dbReference type="ChEBI" id="CHEBI:456216"/>
        <dbReference type="EC" id="2.7.11.1"/>
    </reaction>
</comment>
<comment type="caution">
    <text evidence="15">The sequence shown here is derived from an EMBL/GenBank/DDBJ whole genome shotgun (WGS) entry which is preliminary data.</text>
</comment>
<feature type="domain" description="Protein kinase" evidence="13">
    <location>
        <begin position="81"/>
        <end position="348"/>
    </location>
</feature>
<dbReference type="GO" id="GO:0004674">
    <property type="term" value="F:protein serine/threonine kinase activity"/>
    <property type="evidence" value="ECO:0007669"/>
    <property type="project" value="UniProtKB-KW"/>
</dbReference>
<name>A0A9W8AUI0_9FUNG</name>
<evidence type="ECO:0000313" key="15">
    <source>
        <dbReference type="EMBL" id="KAJ1963643.1"/>
    </source>
</evidence>
<feature type="coiled-coil region" evidence="11">
    <location>
        <begin position="564"/>
        <end position="591"/>
    </location>
</feature>
<feature type="compositionally biased region" description="Basic residues" evidence="12">
    <location>
        <begin position="1039"/>
        <end position="1056"/>
    </location>
</feature>
<dbReference type="PROSITE" id="PS00108">
    <property type="entry name" value="PROTEIN_KINASE_ST"/>
    <property type="match status" value="1"/>
</dbReference>
<feature type="coiled-coil region" evidence="11">
    <location>
        <begin position="471"/>
        <end position="509"/>
    </location>
</feature>
<dbReference type="PANTHER" id="PTHR22988:SF71">
    <property type="entry name" value="CITRON RHO-INTERACTING KINASE"/>
    <property type="match status" value="1"/>
</dbReference>
<dbReference type="EMBL" id="JANBPY010000798">
    <property type="protein sequence ID" value="KAJ1963643.1"/>
    <property type="molecule type" value="Genomic_DNA"/>
</dbReference>
<reference evidence="15" key="1">
    <citation type="submission" date="2022-07" db="EMBL/GenBank/DDBJ databases">
        <title>Phylogenomic reconstructions and comparative analyses of Kickxellomycotina fungi.</title>
        <authorList>
            <person name="Reynolds N.K."/>
            <person name="Stajich J.E."/>
            <person name="Barry K."/>
            <person name="Grigoriev I.V."/>
            <person name="Crous P."/>
            <person name="Smith M.E."/>
        </authorList>
    </citation>
    <scope>NUCLEOTIDE SEQUENCE</scope>
    <source>
        <strain evidence="15">RSA 1196</strain>
    </source>
</reference>
<protein>
    <recommendedName>
        <fullName evidence="1">non-specific serine/threonine protein kinase</fullName>
        <ecNumber evidence="1">2.7.11.1</ecNumber>
    </recommendedName>
</protein>
<comment type="catalytic activity">
    <reaction evidence="10">
        <text>L-seryl-[protein] + ATP = O-phospho-L-seryl-[protein] + ADP + H(+)</text>
        <dbReference type="Rhea" id="RHEA:17989"/>
        <dbReference type="Rhea" id="RHEA-COMP:9863"/>
        <dbReference type="Rhea" id="RHEA-COMP:11604"/>
        <dbReference type="ChEBI" id="CHEBI:15378"/>
        <dbReference type="ChEBI" id="CHEBI:29999"/>
        <dbReference type="ChEBI" id="CHEBI:30616"/>
        <dbReference type="ChEBI" id="CHEBI:83421"/>
        <dbReference type="ChEBI" id="CHEBI:456216"/>
        <dbReference type="EC" id="2.7.11.1"/>
    </reaction>
</comment>
<dbReference type="InterPro" id="IPR011009">
    <property type="entry name" value="Kinase-like_dom_sf"/>
</dbReference>
<dbReference type="GO" id="GO:0005524">
    <property type="term" value="F:ATP binding"/>
    <property type="evidence" value="ECO:0007669"/>
    <property type="project" value="UniProtKB-KW"/>
</dbReference>
<dbReference type="GO" id="GO:0031032">
    <property type="term" value="P:actomyosin structure organization"/>
    <property type="evidence" value="ECO:0007669"/>
    <property type="project" value="TreeGrafter"/>
</dbReference>
<dbReference type="OrthoDB" id="3638488at2759"/>
<feature type="compositionally biased region" description="Polar residues" evidence="12">
    <location>
        <begin position="1180"/>
        <end position="1192"/>
    </location>
</feature>
<keyword evidence="2" id="KW-0723">Serine/threonine-protein kinase</keyword>
<keyword evidence="5" id="KW-0547">Nucleotide-binding</keyword>
<keyword evidence="4" id="KW-0808">Transferase</keyword>
<dbReference type="PANTHER" id="PTHR22988">
    <property type="entry name" value="MYOTONIC DYSTROPHY S/T KINASE-RELATED"/>
    <property type="match status" value="1"/>
</dbReference>
<dbReference type="PROSITE" id="PS50011">
    <property type="entry name" value="PROTEIN_KINASE_DOM"/>
    <property type="match status" value="1"/>
</dbReference>
<dbReference type="SMART" id="SM00133">
    <property type="entry name" value="S_TK_X"/>
    <property type="match status" value="1"/>
</dbReference>
<feature type="compositionally biased region" description="Polar residues" evidence="12">
    <location>
        <begin position="545"/>
        <end position="554"/>
    </location>
</feature>
<feature type="region of interest" description="Disordered" evidence="12">
    <location>
        <begin position="443"/>
        <end position="470"/>
    </location>
</feature>
<gene>
    <name evidence="15" type="ORF">IWQ62_003154</name>
</gene>
<evidence type="ECO:0000256" key="11">
    <source>
        <dbReference type="SAM" id="Coils"/>
    </source>
</evidence>
<keyword evidence="7" id="KW-0067">ATP-binding</keyword>
<dbReference type="FunFam" id="3.30.200.20:FF:001209">
    <property type="entry name" value="Serine/threonine-protein kinase MRCK beta"/>
    <property type="match status" value="1"/>
</dbReference>